<dbReference type="Proteomes" id="UP001595377">
    <property type="component" value="Unassembled WGS sequence"/>
</dbReference>
<feature type="domain" description="Ancillary SecYEG translocon subunit/Cell division coordinator CpoB TPR" evidence="2">
    <location>
        <begin position="25"/>
        <end position="202"/>
    </location>
</feature>
<evidence type="ECO:0000256" key="1">
    <source>
        <dbReference type="SAM" id="Phobius"/>
    </source>
</evidence>
<keyword evidence="1" id="KW-0472">Membrane</keyword>
<gene>
    <name evidence="3" type="ORF">ACFOHH_19705</name>
</gene>
<evidence type="ECO:0000313" key="3">
    <source>
        <dbReference type="EMBL" id="MFC3075344.1"/>
    </source>
</evidence>
<organism evidence="3 4">
    <name type="scientific">Shinella pollutisoli</name>
    <dbReference type="NCBI Taxonomy" id="2250594"/>
    <lineage>
        <taxon>Bacteria</taxon>
        <taxon>Pseudomonadati</taxon>
        <taxon>Pseudomonadota</taxon>
        <taxon>Alphaproteobacteria</taxon>
        <taxon>Hyphomicrobiales</taxon>
        <taxon>Rhizobiaceae</taxon>
        <taxon>Shinella</taxon>
    </lineage>
</organism>
<protein>
    <submittedName>
        <fullName evidence="3">Tetratricopeptide repeat protein</fullName>
    </submittedName>
</protein>
<dbReference type="RefSeq" id="WP_257316734.1">
    <property type="nucleotide sequence ID" value="NZ_JANFDG010000022.1"/>
</dbReference>
<proteinExistence type="predicted"/>
<dbReference type="InterPro" id="IPR018704">
    <property type="entry name" value="SecYEG/CpoB_TPR"/>
</dbReference>
<keyword evidence="4" id="KW-1185">Reference proteome</keyword>
<accession>A0ABV7DK45</accession>
<evidence type="ECO:0000313" key="4">
    <source>
        <dbReference type="Proteomes" id="UP001595377"/>
    </source>
</evidence>
<evidence type="ECO:0000259" key="2">
    <source>
        <dbReference type="Pfam" id="PF09976"/>
    </source>
</evidence>
<comment type="caution">
    <text evidence="3">The sequence shown here is derived from an EMBL/GenBank/DDBJ whole genome shotgun (WGS) entry which is preliminary data.</text>
</comment>
<sequence>MVNQDDSFIREVNEELRSDQMRLIWRRFGRILIGGAVAIVLATIGKVSYDAWRDSKASAAGDSFLAALTLAREGKNEEALAALTALEKDGFGAYPVLARMRAASLQAEGGDVEGAVNAFSAIAKDGSVPQALRDAARLRAAFLLVDTGTYEQVSAEAEQLATPQSALRHSAREVLGLSAWRHEDYARAKEWFDAILADAESPRNVANRAQMLLDLMTASGKLSS</sequence>
<reference evidence="4" key="1">
    <citation type="journal article" date="2019" name="Int. J. Syst. Evol. Microbiol.">
        <title>The Global Catalogue of Microorganisms (GCM) 10K type strain sequencing project: providing services to taxonomists for standard genome sequencing and annotation.</title>
        <authorList>
            <consortium name="The Broad Institute Genomics Platform"/>
            <consortium name="The Broad Institute Genome Sequencing Center for Infectious Disease"/>
            <person name="Wu L."/>
            <person name="Ma J."/>
        </authorList>
    </citation>
    <scope>NUCLEOTIDE SEQUENCE [LARGE SCALE GENOMIC DNA]</scope>
    <source>
        <strain evidence="4">KCTC 52677</strain>
    </source>
</reference>
<dbReference type="Pfam" id="PF09976">
    <property type="entry name" value="TPR_21"/>
    <property type="match status" value="1"/>
</dbReference>
<keyword evidence="1" id="KW-0812">Transmembrane</keyword>
<feature type="transmembrane region" description="Helical" evidence="1">
    <location>
        <begin position="31"/>
        <end position="49"/>
    </location>
</feature>
<dbReference type="EMBL" id="JBHRSP010000034">
    <property type="protein sequence ID" value="MFC3075344.1"/>
    <property type="molecule type" value="Genomic_DNA"/>
</dbReference>
<keyword evidence="1" id="KW-1133">Transmembrane helix</keyword>
<name>A0ABV7DK45_9HYPH</name>